<dbReference type="InterPro" id="IPR013083">
    <property type="entry name" value="Znf_RING/FYVE/PHD"/>
</dbReference>
<feature type="domain" description="JmjN" evidence="11">
    <location>
        <begin position="28"/>
        <end position="69"/>
    </location>
</feature>
<proteinExistence type="predicted"/>
<dbReference type="PROSITE" id="PS51257">
    <property type="entry name" value="PROKAR_LIPOPROTEIN"/>
    <property type="match status" value="1"/>
</dbReference>
<dbReference type="PANTHER" id="PTHR10694:SF133">
    <property type="entry name" value="LYSINE-SPECIFIC DEMETHYLASE JMJ17"/>
    <property type="match status" value="1"/>
</dbReference>
<dbReference type="InterPro" id="IPR001606">
    <property type="entry name" value="ARID_dom"/>
</dbReference>
<evidence type="ECO:0000256" key="8">
    <source>
        <dbReference type="SAM" id="MobiDB-lite"/>
    </source>
</evidence>
<keyword evidence="6" id="KW-0539">Nucleus</keyword>
<reference evidence="13 14" key="1">
    <citation type="journal article" date="2021" name="Commun. Biol.">
        <title>The genome of Shorea leprosula (Dipterocarpaceae) highlights the ecological relevance of drought in aseasonal tropical rainforests.</title>
        <authorList>
            <person name="Ng K.K.S."/>
            <person name="Kobayashi M.J."/>
            <person name="Fawcett J.A."/>
            <person name="Hatakeyama M."/>
            <person name="Paape T."/>
            <person name="Ng C.H."/>
            <person name="Ang C.C."/>
            <person name="Tnah L.H."/>
            <person name="Lee C.T."/>
            <person name="Nishiyama T."/>
            <person name="Sese J."/>
            <person name="O'Brien M.J."/>
            <person name="Copetti D."/>
            <person name="Mohd Noor M.I."/>
            <person name="Ong R.C."/>
            <person name="Putra M."/>
            <person name="Sireger I.Z."/>
            <person name="Indrioko S."/>
            <person name="Kosugi Y."/>
            <person name="Izuno A."/>
            <person name="Isagi Y."/>
            <person name="Lee S.L."/>
            <person name="Shimizu K.K."/>
        </authorList>
    </citation>
    <scope>NUCLEOTIDE SEQUENCE [LARGE SCALE GENOMIC DNA]</scope>
    <source>
        <strain evidence="13">214</strain>
    </source>
</reference>
<dbReference type="InterPro" id="IPR003349">
    <property type="entry name" value="JmjN"/>
</dbReference>
<dbReference type="SUPFAM" id="SSF46774">
    <property type="entry name" value="ARID-like"/>
    <property type="match status" value="1"/>
</dbReference>
<dbReference type="InterPro" id="IPR001965">
    <property type="entry name" value="Znf_PHD"/>
</dbReference>
<name>A0AAV5I6X1_9ROSI</name>
<dbReference type="FunFam" id="2.60.120.650:FF:000042">
    <property type="entry name" value="Transcription factor jumonji (JmjC) domain-containing protein"/>
    <property type="match status" value="1"/>
</dbReference>
<comment type="caution">
    <text evidence="13">The sequence shown here is derived from an EMBL/GenBank/DDBJ whole genome shotgun (WGS) entry which is preliminary data.</text>
</comment>
<keyword evidence="4 7" id="KW-0863">Zinc-finger</keyword>
<dbReference type="PROSITE" id="PS50016">
    <property type="entry name" value="ZF_PHD_2"/>
    <property type="match status" value="1"/>
</dbReference>
<accession>A0AAV5I6X1</accession>
<protein>
    <submittedName>
        <fullName evidence="13">Uncharacterized protein</fullName>
    </submittedName>
</protein>
<dbReference type="SUPFAM" id="SSF57903">
    <property type="entry name" value="FYVE/PHD zinc finger"/>
    <property type="match status" value="2"/>
</dbReference>
<evidence type="ECO:0000256" key="3">
    <source>
        <dbReference type="ARBA" id="ARBA00022737"/>
    </source>
</evidence>
<dbReference type="CDD" id="cd15543">
    <property type="entry name" value="PHD_RSF1"/>
    <property type="match status" value="1"/>
</dbReference>
<comment type="subcellular location">
    <subcellularLocation>
        <location evidence="1">Nucleus</location>
    </subcellularLocation>
</comment>
<feature type="compositionally biased region" description="Basic and acidic residues" evidence="8">
    <location>
        <begin position="1797"/>
        <end position="1806"/>
    </location>
</feature>
<dbReference type="CDD" id="cd16100">
    <property type="entry name" value="ARID"/>
    <property type="match status" value="1"/>
</dbReference>
<dbReference type="InterPro" id="IPR019787">
    <property type="entry name" value="Znf_PHD-finger"/>
</dbReference>
<dbReference type="GO" id="GO:0008270">
    <property type="term" value="F:zinc ion binding"/>
    <property type="evidence" value="ECO:0007669"/>
    <property type="project" value="UniProtKB-KW"/>
</dbReference>
<dbReference type="InterPro" id="IPR036431">
    <property type="entry name" value="ARID_dom_sf"/>
</dbReference>
<keyword evidence="3" id="KW-0677">Repeat</keyword>
<dbReference type="Proteomes" id="UP001054252">
    <property type="component" value="Unassembled WGS sequence"/>
</dbReference>
<evidence type="ECO:0000256" key="5">
    <source>
        <dbReference type="ARBA" id="ARBA00022833"/>
    </source>
</evidence>
<dbReference type="Gene3D" id="3.30.40.10">
    <property type="entry name" value="Zinc/RING finger domain, C3HC4 (zinc finger)"/>
    <property type="match status" value="2"/>
</dbReference>
<dbReference type="GO" id="GO:0005634">
    <property type="term" value="C:nucleus"/>
    <property type="evidence" value="ECO:0007669"/>
    <property type="project" value="UniProtKB-SubCell"/>
</dbReference>
<evidence type="ECO:0000256" key="4">
    <source>
        <dbReference type="ARBA" id="ARBA00022771"/>
    </source>
</evidence>
<evidence type="ECO:0000313" key="14">
    <source>
        <dbReference type="Proteomes" id="UP001054252"/>
    </source>
</evidence>
<evidence type="ECO:0000259" key="12">
    <source>
        <dbReference type="PROSITE" id="PS51184"/>
    </source>
</evidence>
<evidence type="ECO:0000256" key="6">
    <source>
        <dbReference type="ARBA" id="ARBA00023242"/>
    </source>
</evidence>
<gene>
    <name evidence="13" type="ORF">SLEP1_g8655</name>
</gene>
<dbReference type="PROSITE" id="PS51183">
    <property type="entry name" value="JMJN"/>
    <property type="match status" value="1"/>
</dbReference>
<keyword evidence="2" id="KW-0479">Metal-binding</keyword>
<dbReference type="PROSITE" id="PS01359">
    <property type="entry name" value="ZF_PHD_1"/>
    <property type="match status" value="2"/>
</dbReference>
<evidence type="ECO:0000256" key="1">
    <source>
        <dbReference type="ARBA" id="ARBA00004123"/>
    </source>
</evidence>
<dbReference type="SMART" id="SM00558">
    <property type="entry name" value="JmjC"/>
    <property type="match status" value="1"/>
</dbReference>
<dbReference type="Gene3D" id="1.10.150.60">
    <property type="entry name" value="ARID DNA-binding domain"/>
    <property type="match status" value="1"/>
</dbReference>
<dbReference type="GO" id="GO:0000785">
    <property type="term" value="C:chromatin"/>
    <property type="evidence" value="ECO:0007669"/>
    <property type="project" value="TreeGrafter"/>
</dbReference>
<dbReference type="InterPro" id="IPR011011">
    <property type="entry name" value="Znf_FYVE_PHD"/>
</dbReference>
<dbReference type="Pfam" id="PF02928">
    <property type="entry name" value="zf-C5HC2"/>
    <property type="match status" value="1"/>
</dbReference>
<dbReference type="PANTHER" id="PTHR10694">
    <property type="entry name" value="LYSINE-SPECIFIC DEMETHYLASE"/>
    <property type="match status" value="1"/>
</dbReference>
<dbReference type="Gene3D" id="2.60.120.650">
    <property type="entry name" value="Cupin"/>
    <property type="match status" value="1"/>
</dbReference>
<dbReference type="SMART" id="SM00501">
    <property type="entry name" value="BRIGHT"/>
    <property type="match status" value="1"/>
</dbReference>
<dbReference type="Pfam" id="PF08429">
    <property type="entry name" value="PLU-1"/>
    <property type="match status" value="2"/>
</dbReference>
<dbReference type="GO" id="GO:0032452">
    <property type="term" value="F:histone demethylase activity"/>
    <property type="evidence" value="ECO:0007669"/>
    <property type="project" value="TreeGrafter"/>
</dbReference>
<evidence type="ECO:0000256" key="2">
    <source>
        <dbReference type="ARBA" id="ARBA00022723"/>
    </source>
</evidence>
<dbReference type="GO" id="GO:0006355">
    <property type="term" value="P:regulation of DNA-templated transcription"/>
    <property type="evidence" value="ECO:0007669"/>
    <property type="project" value="UniProtKB-ARBA"/>
</dbReference>
<feature type="domain" description="ARID" evidence="10">
    <location>
        <begin position="95"/>
        <end position="189"/>
    </location>
</feature>
<dbReference type="PROSITE" id="PS51011">
    <property type="entry name" value="ARID"/>
    <property type="match status" value="1"/>
</dbReference>
<dbReference type="GO" id="GO:0003677">
    <property type="term" value="F:DNA binding"/>
    <property type="evidence" value="ECO:0007669"/>
    <property type="project" value="InterPro"/>
</dbReference>
<dbReference type="Pfam" id="PF02375">
    <property type="entry name" value="JmjN"/>
    <property type="match status" value="1"/>
</dbReference>
<evidence type="ECO:0000313" key="13">
    <source>
        <dbReference type="EMBL" id="GKU95276.1"/>
    </source>
</evidence>
<dbReference type="SUPFAM" id="SSF51197">
    <property type="entry name" value="Clavaminate synthase-like"/>
    <property type="match status" value="1"/>
</dbReference>
<evidence type="ECO:0000259" key="10">
    <source>
        <dbReference type="PROSITE" id="PS51011"/>
    </source>
</evidence>
<dbReference type="Pfam" id="PF02373">
    <property type="entry name" value="JmjC"/>
    <property type="match status" value="1"/>
</dbReference>
<evidence type="ECO:0000256" key="7">
    <source>
        <dbReference type="PROSITE-ProRule" id="PRU00146"/>
    </source>
</evidence>
<keyword evidence="5" id="KW-0862">Zinc</keyword>
<dbReference type="InterPro" id="IPR003347">
    <property type="entry name" value="JmjC_dom"/>
</dbReference>
<organism evidence="13 14">
    <name type="scientific">Rubroshorea leprosula</name>
    <dbReference type="NCBI Taxonomy" id="152421"/>
    <lineage>
        <taxon>Eukaryota</taxon>
        <taxon>Viridiplantae</taxon>
        <taxon>Streptophyta</taxon>
        <taxon>Embryophyta</taxon>
        <taxon>Tracheophyta</taxon>
        <taxon>Spermatophyta</taxon>
        <taxon>Magnoliopsida</taxon>
        <taxon>eudicotyledons</taxon>
        <taxon>Gunneridae</taxon>
        <taxon>Pentapetalae</taxon>
        <taxon>rosids</taxon>
        <taxon>malvids</taxon>
        <taxon>Malvales</taxon>
        <taxon>Dipterocarpaceae</taxon>
        <taxon>Rubroshorea</taxon>
    </lineage>
</organism>
<dbReference type="FunFam" id="2.60.120.650:FF:000078">
    <property type="entry name" value="Predicted protein"/>
    <property type="match status" value="1"/>
</dbReference>
<sequence>MGKGRPRAVQTGQSLGVSCSGSIIIPEGPVFHPTEEEFRDPLEYIYKIRPQAEPYGICKIVPPKGWSPPFALNSDSFTFPTKTQAIHQLQARPASCDSKTFELEYSRFLEGHCGKKLTKKVVFEGEELDLCKLFNGARRFGGYDKVVKDKKWGEVFKFVRAGRKVSECAKHVLCGLYRDHLCDYECYYNRLNRDRVKSCKRRSHEDVKRDEVQLMSSKRRRKNGYGNKAYLCKMEEKEDEHDQICEQCESGLHGEVMLLCDRCNKGWHIYCLSPPLKQVPPGNWYCLECLNSDKDSFGFVPGKQYSLEAFRRVADRAKRKWFGSRPASRVQMEKKFWEIVEGSAGEVEVMYGSDLDTSVYGSGFPRLNDQRPESIEAKLWEEYCSNPWNLNNLPKLKGSMLRVVNHNITGVMVPWLYIGMLFSAFCWHFEDHCFYSMNYLHWGEPKCWYSVPGSEASAFEEVMRSCLPDLFDSQPDLLFQLVTMLNPSVLRENGVPVYSVLQEPGNFVITFPRSYHGGFNFGLNCAEAVNFAPADWLPHGGSGAELYKLYRKAAVLSHEELLCVVAKSDWDSKASSYLRKELLRMYTKERSWREKLWKCGMIRSSPMPPKKSSEYVGSDTEEDRTCIICKQYLYLSAVVCRCRPLEFVCLEHWEHLCECQSRKHRLLYRHNLAELYDLVLKVDIEDSEEAPRSDSSRRQVSGLNKTSSLSKKVKGTSITYAQLAGRWLVRSRKVLQSPYSGHAYATLLKQSEQFLWAGTEMDQVRDAVNNLIEAQKWAKGIRDCLSKVENQTNNPGEKVHLDYVDKLLSVDPWPCNESEHLKLKDFVEEARLLDREIEAALSTSSKINELELLYSKAHSLPIHLKQSEKLSKKLSSAKAWKECAIKHLLDKSSVAIDIDFLYQLRSEILELLVEVPETEMLSNLLSQAEACQVHCRSLLSGSITLKDVKVLLQGMDGLNVNIPELTVLKQYHIDASRLIDRFNSILVNVHEREDQQTIVDELDCILKEGATLRIQVDEMPLIKIELEKACCREKALKARNTKMPLDFLQQLVVEAVKLRIEGEKSFADVSRVVAAAMHWEERANDVLARNAHMSEFVDLLRTSEDIGTILPSLEIVKDAVSKAETWLEKSKPFLEPDLSVASSSCFSLKLEDLQELVSESEFLMISLEEKSMVEIVLKKCMEWEHGACSLLQEVECLYHTIDIGDGKSNGLVSKIQQLVTSLKSVINSSLSLGFNFHEIAKLENACSTLQWCNQVLLFCDGKPSCEDVERLMAVAEHLSIMCTSHTMLSSLIYGVKWLRKASDVIPAPLNCQTCRLSDAEEILAEYKDINVSFPMMVAQVTDAIRKHGLWQEDVCHFFALEFKDRSLSQMVELKESGKGVAFTCTELDMVLSEVEKVEKWKQRCSNIIGTLAGDVCSLPGALEKIKESLGKSLDIYEKLRGSEGKYLCMLCASYENLEFLTCSTCKNCYHLRCLRLKFVEAHNCPSCHFFLGELVPQDGSGFLASGKQPALKMLTELLSDGETFCVRIEEKDLLQQLVDQAFACRMHLTEIVDFEMSYLDKDLTVVSNKLTAALKAIEVAITYDDQGNCNLVRALARHSWRLRVNCLLDSSEKPTIKQIQQLLKEGMDLNILPGDYFRKELTELEDTALQWADRANKVVADSGALGLDKVYELIVEGEKLPVLMEKELELLRARSMLHCICRKPYEERSMIACSRCGEWYHIACVKLVSSPKSYICAACKPQTEDELSLSPLLDDPRLTSTKFVEPKTPSPQHTKPGKRPKILGASVRQKIPTASDSDDKLRRSGGMDRLWWQNRKPFRRVARKRSELESLSRFF</sequence>
<dbReference type="PROSITE" id="PS51184">
    <property type="entry name" value="JMJC"/>
    <property type="match status" value="1"/>
</dbReference>
<dbReference type="SMART" id="SM00249">
    <property type="entry name" value="PHD"/>
    <property type="match status" value="3"/>
</dbReference>
<dbReference type="InterPro" id="IPR019786">
    <property type="entry name" value="Zinc_finger_PHD-type_CS"/>
</dbReference>
<feature type="region of interest" description="Disordered" evidence="8">
    <location>
        <begin position="1760"/>
        <end position="1806"/>
    </location>
</feature>
<evidence type="ECO:0000259" key="9">
    <source>
        <dbReference type="PROSITE" id="PS50016"/>
    </source>
</evidence>
<keyword evidence="14" id="KW-1185">Reference proteome</keyword>
<dbReference type="InterPro" id="IPR013637">
    <property type="entry name" value="Lys_sp_deMease-like_dom"/>
</dbReference>
<feature type="domain" description="JmjC" evidence="12">
    <location>
        <begin position="382"/>
        <end position="548"/>
    </location>
</feature>
<dbReference type="SMART" id="SM00545">
    <property type="entry name" value="JmjN"/>
    <property type="match status" value="1"/>
</dbReference>
<dbReference type="EMBL" id="BPVZ01000009">
    <property type="protein sequence ID" value="GKU95276.1"/>
    <property type="molecule type" value="Genomic_DNA"/>
</dbReference>
<dbReference type="Pfam" id="PF01388">
    <property type="entry name" value="ARID"/>
    <property type="match status" value="1"/>
</dbReference>
<evidence type="ECO:0000259" key="11">
    <source>
        <dbReference type="PROSITE" id="PS51183"/>
    </source>
</evidence>
<dbReference type="InterPro" id="IPR004198">
    <property type="entry name" value="Znf_C5HC2"/>
</dbReference>
<dbReference type="Pfam" id="PF00628">
    <property type="entry name" value="PHD"/>
    <property type="match status" value="2"/>
</dbReference>
<feature type="domain" description="PHD-type" evidence="9">
    <location>
        <begin position="242"/>
        <end position="292"/>
    </location>
</feature>